<dbReference type="PROSITE" id="PS51782">
    <property type="entry name" value="LYSM"/>
    <property type="match status" value="1"/>
</dbReference>
<dbReference type="PANTHER" id="PTHR21666:SF263">
    <property type="entry name" value="MUREIN HYDROLASE ACTIVATOR NLPD"/>
    <property type="match status" value="1"/>
</dbReference>
<comment type="similarity">
    <text evidence="1">Belongs to the E.coli NlpD/Haemophilus LppB family.</text>
</comment>
<evidence type="ECO:0000313" key="5">
    <source>
        <dbReference type="EMBL" id="UXY14012.1"/>
    </source>
</evidence>
<dbReference type="EMBL" id="CP106753">
    <property type="protein sequence ID" value="UXY14012.1"/>
    <property type="molecule type" value="Genomic_DNA"/>
</dbReference>
<dbReference type="Proteomes" id="UP001061302">
    <property type="component" value="Chromosome"/>
</dbReference>
<organism evidence="5 6">
    <name type="scientific">Chitiniphilus purpureus</name>
    <dbReference type="NCBI Taxonomy" id="2981137"/>
    <lineage>
        <taxon>Bacteria</taxon>
        <taxon>Pseudomonadati</taxon>
        <taxon>Pseudomonadota</taxon>
        <taxon>Betaproteobacteria</taxon>
        <taxon>Neisseriales</taxon>
        <taxon>Chitinibacteraceae</taxon>
        <taxon>Chitiniphilus</taxon>
    </lineage>
</organism>
<evidence type="ECO:0000256" key="2">
    <source>
        <dbReference type="SAM" id="MobiDB-lite"/>
    </source>
</evidence>
<dbReference type="InterPro" id="IPR050570">
    <property type="entry name" value="Cell_wall_metabolism_enzyme"/>
</dbReference>
<dbReference type="InterPro" id="IPR011055">
    <property type="entry name" value="Dup_hybrid_motif"/>
</dbReference>
<gene>
    <name evidence="5" type="ORF">N8I74_11830</name>
</gene>
<accession>A0ABY6DIZ0</accession>
<dbReference type="Gene3D" id="2.70.70.10">
    <property type="entry name" value="Glucose Permease (Domain IIA)"/>
    <property type="match status" value="1"/>
</dbReference>
<dbReference type="InterPro" id="IPR016047">
    <property type="entry name" value="M23ase_b-sheet_dom"/>
</dbReference>
<name>A0ABY6DIZ0_9NEIS</name>
<dbReference type="PROSITE" id="PS51257">
    <property type="entry name" value="PROKAR_LIPOPROTEIN"/>
    <property type="match status" value="1"/>
</dbReference>
<evidence type="ECO:0000313" key="6">
    <source>
        <dbReference type="Proteomes" id="UP001061302"/>
    </source>
</evidence>
<feature type="domain" description="LysM" evidence="4">
    <location>
        <begin position="56"/>
        <end position="100"/>
    </location>
</feature>
<proteinExistence type="inferred from homology"/>
<dbReference type="Pfam" id="PF01476">
    <property type="entry name" value="LysM"/>
    <property type="match status" value="1"/>
</dbReference>
<dbReference type="CDD" id="cd12797">
    <property type="entry name" value="M23_peptidase"/>
    <property type="match status" value="1"/>
</dbReference>
<evidence type="ECO:0000256" key="1">
    <source>
        <dbReference type="ARBA" id="ARBA00038420"/>
    </source>
</evidence>
<feature type="region of interest" description="Disordered" evidence="2">
    <location>
        <begin position="169"/>
        <end position="218"/>
    </location>
</feature>
<feature type="signal peptide" evidence="3">
    <location>
        <begin position="1"/>
        <end position="19"/>
    </location>
</feature>
<dbReference type="Pfam" id="PF01551">
    <property type="entry name" value="Peptidase_M23"/>
    <property type="match status" value="1"/>
</dbReference>
<dbReference type="InterPro" id="IPR018392">
    <property type="entry name" value="LysM"/>
</dbReference>
<keyword evidence="6" id="KW-1185">Reference proteome</keyword>
<feature type="chain" id="PRO_5045740077" evidence="3">
    <location>
        <begin position="20"/>
        <end position="337"/>
    </location>
</feature>
<dbReference type="SMART" id="SM00257">
    <property type="entry name" value="LysM"/>
    <property type="match status" value="1"/>
</dbReference>
<dbReference type="SUPFAM" id="SSF54106">
    <property type="entry name" value="LysM domain"/>
    <property type="match status" value="1"/>
</dbReference>
<dbReference type="CDD" id="cd00118">
    <property type="entry name" value="LysM"/>
    <property type="match status" value="1"/>
</dbReference>
<dbReference type="PANTHER" id="PTHR21666">
    <property type="entry name" value="PEPTIDASE-RELATED"/>
    <property type="match status" value="1"/>
</dbReference>
<protein>
    <submittedName>
        <fullName evidence="5">Peptidoglycan DD-metalloendopeptidase family protein</fullName>
    </submittedName>
</protein>
<evidence type="ECO:0000256" key="3">
    <source>
        <dbReference type="SAM" id="SignalP"/>
    </source>
</evidence>
<dbReference type="RefSeq" id="WP_263123310.1">
    <property type="nucleotide sequence ID" value="NZ_CP106753.1"/>
</dbReference>
<dbReference type="SUPFAM" id="SSF51261">
    <property type="entry name" value="Duplicated hybrid motif"/>
    <property type="match status" value="1"/>
</dbReference>
<feature type="compositionally biased region" description="Basic and acidic residues" evidence="2">
    <location>
        <begin position="201"/>
        <end position="211"/>
    </location>
</feature>
<sequence length="337" mass="35012">MNRLYWIASIFAAALAGCASEPRSPAPIVDGTVRSTAPAPAPAAAPAPAPVAVPSGSYLVKRGDTLYRIALDNGLDYRELAAWNNLGDLNGIKVGQLLRLSPPADTGGVEVKPLQEDGTIATAPAGPAAPAPVATPVKAPVGTAVPLLSYPKGMRLPYDKDAANRIAAAAEGQSVASKPQPVPAPVPASNTASTVANAGKNPEKAQPDGDRTGSVPASWLWPTAGRVTKGFTNETKGIDIAGKMGQPIVASGSGKVVYAGAGLRGYGKMLIIKHDKEYLTAYAHNSKLIVKEGDVVKRGEKIAEMGDSDTDQVKLHFEIRRFGKPVDPAKYIQTEMP</sequence>
<evidence type="ECO:0000259" key="4">
    <source>
        <dbReference type="PROSITE" id="PS51782"/>
    </source>
</evidence>
<dbReference type="Gene3D" id="3.10.350.10">
    <property type="entry name" value="LysM domain"/>
    <property type="match status" value="1"/>
</dbReference>
<dbReference type="InterPro" id="IPR036779">
    <property type="entry name" value="LysM_dom_sf"/>
</dbReference>
<reference evidence="5" key="1">
    <citation type="submission" date="2022-10" db="EMBL/GenBank/DDBJ databases">
        <title>Chitiniphilus purpureus sp. nov., a novel chitin-degrading bacterium isolated from crawfish pond sediment.</title>
        <authorList>
            <person name="Li K."/>
        </authorList>
    </citation>
    <scope>NUCLEOTIDE SEQUENCE</scope>
    <source>
        <strain evidence="5">CD1</strain>
    </source>
</reference>
<keyword evidence="3" id="KW-0732">Signal</keyword>